<dbReference type="SUPFAM" id="SSF48371">
    <property type="entry name" value="ARM repeat"/>
    <property type="match status" value="1"/>
</dbReference>
<dbReference type="InterPro" id="IPR016024">
    <property type="entry name" value="ARM-type_fold"/>
</dbReference>
<dbReference type="RefSeq" id="XP_039131884.1">
    <property type="nucleotide sequence ID" value="XM_039275950.1"/>
</dbReference>
<keyword evidence="1" id="KW-1185">Reference proteome</keyword>
<name>A0AB40BWP1_DIOCR</name>
<organism evidence="1 2">
    <name type="scientific">Dioscorea cayennensis subsp. rotundata</name>
    <name type="common">White Guinea yam</name>
    <name type="synonym">Dioscorea rotundata</name>
    <dbReference type="NCBI Taxonomy" id="55577"/>
    <lineage>
        <taxon>Eukaryota</taxon>
        <taxon>Viridiplantae</taxon>
        <taxon>Streptophyta</taxon>
        <taxon>Embryophyta</taxon>
        <taxon>Tracheophyta</taxon>
        <taxon>Spermatophyta</taxon>
        <taxon>Magnoliopsida</taxon>
        <taxon>Liliopsida</taxon>
        <taxon>Dioscoreales</taxon>
        <taxon>Dioscoreaceae</taxon>
        <taxon>Dioscorea</taxon>
    </lineage>
</organism>
<dbReference type="Proteomes" id="UP001515500">
    <property type="component" value="Chromosome 9"/>
</dbReference>
<accession>A0AB40BWP1</accession>
<dbReference type="InterPro" id="IPR011989">
    <property type="entry name" value="ARM-like"/>
</dbReference>
<protein>
    <submittedName>
        <fullName evidence="2">Importin-9-like</fullName>
    </submittedName>
</protein>
<reference evidence="2" key="1">
    <citation type="submission" date="2025-08" db="UniProtKB">
        <authorList>
            <consortium name="RefSeq"/>
        </authorList>
    </citation>
    <scope>IDENTIFICATION</scope>
</reference>
<gene>
    <name evidence="2" type="primary">LOC120268636</name>
</gene>
<proteinExistence type="predicted"/>
<dbReference type="GeneID" id="120268636"/>
<feature type="non-terminal residue" evidence="2">
    <location>
        <position position="1"/>
    </location>
</feature>
<dbReference type="PANTHER" id="PTHR10997:SF9">
    <property type="entry name" value="IMPORTIN-9"/>
    <property type="match status" value="1"/>
</dbReference>
<dbReference type="Gene3D" id="1.25.10.10">
    <property type="entry name" value="Leucine-rich Repeat Variant"/>
    <property type="match status" value="1"/>
</dbReference>
<sequence>ISVLGSMTGVYKTEVITVMTPMLNSLLEQFSVILQPPVQPEDPDDWGIRMEVLKCLLQLVQNFPSLLKAQFSIIVAPLWQMVVSSLKVYQLAAIQGSEDPHSGTYDSDGAEKSLESFVIQLFELLLTIVGNSKFAKVFATRINELAYYTIAFLQITEEQLHPLTMILKNAPIDLVKAVFEICFHPAVQILLESHDHGEMQNATECLATFLSAGKQDLLGWGGDPGLTMKRLLDASYR</sequence>
<evidence type="ECO:0000313" key="1">
    <source>
        <dbReference type="Proteomes" id="UP001515500"/>
    </source>
</evidence>
<dbReference type="PANTHER" id="PTHR10997">
    <property type="entry name" value="IMPORTIN-7, 8, 11"/>
    <property type="match status" value="1"/>
</dbReference>
<dbReference type="GO" id="GO:0005635">
    <property type="term" value="C:nuclear envelope"/>
    <property type="evidence" value="ECO:0007669"/>
    <property type="project" value="TreeGrafter"/>
</dbReference>
<dbReference type="GO" id="GO:0006606">
    <property type="term" value="P:protein import into nucleus"/>
    <property type="evidence" value="ECO:0007669"/>
    <property type="project" value="TreeGrafter"/>
</dbReference>
<evidence type="ECO:0000313" key="2">
    <source>
        <dbReference type="RefSeq" id="XP_039131884.1"/>
    </source>
</evidence>
<dbReference type="AlphaFoldDB" id="A0AB40BWP1"/>
<dbReference type="GO" id="GO:0005829">
    <property type="term" value="C:cytosol"/>
    <property type="evidence" value="ECO:0007669"/>
    <property type="project" value="TreeGrafter"/>
</dbReference>